<evidence type="ECO:0000313" key="2">
    <source>
        <dbReference type="Proteomes" id="UP000188533"/>
    </source>
</evidence>
<comment type="caution">
    <text evidence="1">The sequence shown here is derived from an EMBL/GenBank/DDBJ whole genome shotgun (WGS) entry which is preliminary data.</text>
</comment>
<gene>
    <name evidence="1" type="ORF">LENED_004856</name>
</gene>
<dbReference type="EMBL" id="BDGU01000133">
    <property type="protein sequence ID" value="GAW03155.1"/>
    <property type="molecule type" value="Genomic_DNA"/>
</dbReference>
<dbReference type="AlphaFoldDB" id="A0A1Q3E7C8"/>
<dbReference type="Proteomes" id="UP000188533">
    <property type="component" value="Unassembled WGS sequence"/>
</dbReference>
<reference evidence="1 2" key="1">
    <citation type="submission" date="2016-08" db="EMBL/GenBank/DDBJ databases">
        <authorList>
            <consortium name="Lentinula edodes genome sequencing consortium"/>
            <person name="Sakamoto Y."/>
            <person name="Nakade K."/>
            <person name="Sato S."/>
            <person name="Yoshida Y."/>
            <person name="Miyazaki K."/>
            <person name="Natsume S."/>
            <person name="Konno N."/>
        </authorList>
    </citation>
    <scope>NUCLEOTIDE SEQUENCE [LARGE SCALE GENOMIC DNA]</scope>
    <source>
        <strain evidence="1 2">NBRC 111202</strain>
    </source>
</reference>
<organism evidence="1 2">
    <name type="scientific">Lentinula edodes</name>
    <name type="common">Shiitake mushroom</name>
    <name type="synonym">Lentinus edodes</name>
    <dbReference type="NCBI Taxonomy" id="5353"/>
    <lineage>
        <taxon>Eukaryota</taxon>
        <taxon>Fungi</taxon>
        <taxon>Dikarya</taxon>
        <taxon>Basidiomycota</taxon>
        <taxon>Agaricomycotina</taxon>
        <taxon>Agaricomycetes</taxon>
        <taxon>Agaricomycetidae</taxon>
        <taxon>Agaricales</taxon>
        <taxon>Marasmiineae</taxon>
        <taxon>Omphalotaceae</taxon>
        <taxon>Lentinula</taxon>
    </lineage>
</organism>
<name>A0A1Q3E7C8_LENED</name>
<sequence length="73" mass="8109">MSFNPSSSSTAVACLLTPIGLPSNHSSSVATPPKRRLFSRRQRSDLHLFLRWDSKPVLGALRPRTDQDHQANP</sequence>
<evidence type="ECO:0000313" key="1">
    <source>
        <dbReference type="EMBL" id="GAW03155.1"/>
    </source>
</evidence>
<keyword evidence="2" id="KW-1185">Reference proteome</keyword>
<proteinExistence type="predicted"/>
<accession>A0A1Q3E7C8</accession>
<protein>
    <submittedName>
        <fullName evidence="1">Uncharacterized protein</fullName>
    </submittedName>
</protein>
<reference evidence="1 2" key="2">
    <citation type="submission" date="2017-02" db="EMBL/GenBank/DDBJ databases">
        <title>A genome survey and senescence transcriptome analysis in Lentinula edodes.</title>
        <authorList>
            <person name="Sakamoto Y."/>
            <person name="Nakade K."/>
            <person name="Sato S."/>
            <person name="Yoshida Y."/>
            <person name="Miyazaki K."/>
            <person name="Natsume S."/>
            <person name="Konno N."/>
        </authorList>
    </citation>
    <scope>NUCLEOTIDE SEQUENCE [LARGE SCALE GENOMIC DNA]</scope>
    <source>
        <strain evidence="1 2">NBRC 111202</strain>
    </source>
</reference>